<keyword evidence="1" id="KW-0732">Signal</keyword>
<feature type="signal peptide" evidence="1">
    <location>
        <begin position="1"/>
        <end position="19"/>
    </location>
</feature>
<evidence type="ECO:0000256" key="1">
    <source>
        <dbReference type="SAM" id="SignalP"/>
    </source>
</evidence>
<gene>
    <name evidence="2" type="ORF">DFQ12_4324</name>
</gene>
<proteinExistence type="predicted"/>
<sequence>MKKLILSLFLLALTTAAIAKTEAPLKTEGKTQAYPNVYWVVSFDGSNYQLSPTQPPGEPCQGGSEPCKITTKDVQGDMQITPTEVNNTSLATIELTQDF</sequence>
<dbReference type="AlphaFoldDB" id="A0A420ARR8"/>
<reference evidence="2 3" key="1">
    <citation type="submission" date="2018-09" db="EMBL/GenBank/DDBJ databases">
        <title>Genomic Encyclopedia of Type Strains, Phase III (KMG-III): the genomes of soil and plant-associated and newly described type strains.</title>
        <authorList>
            <person name="Whitman W."/>
        </authorList>
    </citation>
    <scope>NUCLEOTIDE SEQUENCE [LARGE SCALE GENOMIC DNA]</scope>
    <source>
        <strain evidence="2 3">CECT 7938</strain>
    </source>
</reference>
<dbReference type="EMBL" id="RAPY01000004">
    <property type="protein sequence ID" value="RKE47162.1"/>
    <property type="molecule type" value="Genomic_DNA"/>
</dbReference>
<dbReference type="OrthoDB" id="291011at2"/>
<organism evidence="2 3">
    <name type="scientific">Sphingobacterium detergens</name>
    <dbReference type="NCBI Taxonomy" id="1145106"/>
    <lineage>
        <taxon>Bacteria</taxon>
        <taxon>Pseudomonadati</taxon>
        <taxon>Bacteroidota</taxon>
        <taxon>Sphingobacteriia</taxon>
        <taxon>Sphingobacteriales</taxon>
        <taxon>Sphingobacteriaceae</taxon>
        <taxon>Sphingobacterium</taxon>
    </lineage>
</organism>
<name>A0A420ARR8_SPHD1</name>
<keyword evidence="3" id="KW-1185">Reference proteome</keyword>
<protein>
    <submittedName>
        <fullName evidence="2">Uncharacterized protein</fullName>
    </submittedName>
</protein>
<evidence type="ECO:0000313" key="3">
    <source>
        <dbReference type="Proteomes" id="UP000286246"/>
    </source>
</evidence>
<comment type="caution">
    <text evidence="2">The sequence shown here is derived from an EMBL/GenBank/DDBJ whole genome shotgun (WGS) entry which is preliminary data.</text>
</comment>
<dbReference type="Proteomes" id="UP000286246">
    <property type="component" value="Unassembled WGS sequence"/>
</dbReference>
<dbReference type="RefSeq" id="WP_147420453.1">
    <property type="nucleotide sequence ID" value="NZ_RAPY01000004.1"/>
</dbReference>
<accession>A0A420ARR8</accession>
<evidence type="ECO:0000313" key="2">
    <source>
        <dbReference type="EMBL" id="RKE47162.1"/>
    </source>
</evidence>
<feature type="chain" id="PRO_5019105384" evidence="1">
    <location>
        <begin position="20"/>
        <end position="99"/>
    </location>
</feature>